<dbReference type="EMBL" id="JAVRRD010000021">
    <property type="protein sequence ID" value="KAK5048589.1"/>
    <property type="molecule type" value="Genomic_DNA"/>
</dbReference>
<protein>
    <recommendedName>
        <fullName evidence="6">MARVEL domain-containing protein</fullName>
    </recommendedName>
</protein>
<name>A0AAV9N308_9EURO</name>
<feature type="domain" description="MARVEL" evidence="6">
    <location>
        <begin position="10"/>
        <end position="133"/>
    </location>
</feature>
<comment type="subcellular location">
    <subcellularLocation>
        <location evidence="1">Membrane</location>
        <topology evidence="1">Multi-pass membrane protein</topology>
    </subcellularLocation>
</comment>
<dbReference type="Pfam" id="PF01284">
    <property type="entry name" value="MARVEL"/>
    <property type="match status" value="1"/>
</dbReference>
<dbReference type="Proteomes" id="UP001358417">
    <property type="component" value="Unassembled WGS sequence"/>
</dbReference>
<evidence type="ECO:0000313" key="7">
    <source>
        <dbReference type="EMBL" id="KAK5048589.1"/>
    </source>
</evidence>
<keyword evidence="3 5" id="KW-1133">Transmembrane helix</keyword>
<dbReference type="AlphaFoldDB" id="A0AAV9N308"/>
<evidence type="ECO:0000256" key="1">
    <source>
        <dbReference type="ARBA" id="ARBA00004141"/>
    </source>
</evidence>
<dbReference type="RefSeq" id="XP_064703948.1">
    <property type="nucleotide sequence ID" value="XM_064849245.1"/>
</dbReference>
<evidence type="ECO:0000256" key="2">
    <source>
        <dbReference type="ARBA" id="ARBA00022692"/>
    </source>
</evidence>
<comment type="caution">
    <text evidence="7">The sequence shown here is derived from an EMBL/GenBank/DDBJ whole genome shotgun (WGS) entry which is preliminary data.</text>
</comment>
<keyword evidence="4 5" id="KW-0472">Membrane</keyword>
<sequence>MGLTDLSILVLLATGLVFSIIELGLSAWAVDVTPDGNEANDRFGFLVFCSVWTIFVTAFLIAFPIYGTASRGDVERWYSPLTIALNAVTMIFWLAGFAADADLYNGYNPRGTAGALLAFAVMLWLIFLALLILNILTAIGVLRSDRAGHTRMTRGKAAATV</sequence>
<feature type="transmembrane region" description="Helical" evidence="5">
    <location>
        <begin position="45"/>
        <end position="65"/>
    </location>
</feature>
<feature type="transmembrane region" description="Helical" evidence="5">
    <location>
        <begin position="77"/>
        <end position="95"/>
    </location>
</feature>
<feature type="transmembrane region" description="Helical" evidence="5">
    <location>
        <begin position="115"/>
        <end position="142"/>
    </location>
</feature>
<proteinExistence type="predicted"/>
<reference evidence="7 8" key="1">
    <citation type="submission" date="2023-08" db="EMBL/GenBank/DDBJ databases">
        <title>Black Yeasts Isolated from many extreme environments.</title>
        <authorList>
            <person name="Coleine C."/>
            <person name="Stajich J.E."/>
            <person name="Selbmann L."/>
        </authorList>
    </citation>
    <scope>NUCLEOTIDE SEQUENCE [LARGE SCALE GENOMIC DNA]</scope>
    <source>
        <strain evidence="7 8">CCFEE 5792</strain>
    </source>
</reference>
<evidence type="ECO:0000256" key="4">
    <source>
        <dbReference type="ARBA" id="ARBA00023136"/>
    </source>
</evidence>
<dbReference type="InterPro" id="IPR008253">
    <property type="entry name" value="Marvel"/>
</dbReference>
<evidence type="ECO:0000259" key="6">
    <source>
        <dbReference type="Pfam" id="PF01284"/>
    </source>
</evidence>
<evidence type="ECO:0000256" key="5">
    <source>
        <dbReference type="SAM" id="Phobius"/>
    </source>
</evidence>
<evidence type="ECO:0000256" key="3">
    <source>
        <dbReference type="ARBA" id="ARBA00022989"/>
    </source>
</evidence>
<dbReference type="GO" id="GO:0016020">
    <property type="term" value="C:membrane"/>
    <property type="evidence" value="ECO:0007669"/>
    <property type="project" value="UniProtKB-SubCell"/>
</dbReference>
<dbReference type="GeneID" id="89973855"/>
<accession>A0AAV9N308</accession>
<evidence type="ECO:0000313" key="8">
    <source>
        <dbReference type="Proteomes" id="UP001358417"/>
    </source>
</evidence>
<keyword evidence="8" id="KW-1185">Reference proteome</keyword>
<gene>
    <name evidence="7" type="ORF">LTR84_005680</name>
</gene>
<organism evidence="7 8">
    <name type="scientific">Exophiala bonariae</name>
    <dbReference type="NCBI Taxonomy" id="1690606"/>
    <lineage>
        <taxon>Eukaryota</taxon>
        <taxon>Fungi</taxon>
        <taxon>Dikarya</taxon>
        <taxon>Ascomycota</taxon>
        <taxon>Pezizomycotina</taxon>
        <taxon>Eurotiomycetes</taxon>
        <taxon>Chaetothyriomycetidae</taxon>
        <taxon>Chaetothyriales</taxon>
        <taxon>Herpotrichiellaceae</taxon>
        <taxon>Exophiala</taxon>
    </lineage>
</organism>
<keyword evidence="2 5" id="KW-0812">Transmembrane</keyword>